<gene>
    <name evidence="9" type="ORF">BGW36DRAFT_360295</name>
</gene>
<sequence>MARLLQFIALTVATAVSLSQYATNDHSTWGTLPSPDFPKYLIDGPLEDGIPWGKADPSGDAPLTGATRHYNFVVTREFKSPDGFNKSVILINDQFPGPVIEANWGDMIEVTVVNNIDSPDEGITLHWHGVTQRKTPWYDGVPGVSQCPIAPRGGRFKYTFQADQYGTGWYHSHYSAQYDDGLYGPMVIYGPLQPEISYEYDLGPVMISDYFHMSYYKAMELTLGKPPQPLNVDNNLINGKASYNYNPPKTDSDSHDGVGPAKFKFHSGKLHRLRLINSGSLLNQKFSIDNHEVTVIANDYIPVKPYKTKVVTLGPGQRTDIIVNATGFPTDAVWMRSDIDLGCIETTANVRTALAAIYYESADTTSTPRTTGTTWESNNCLNDPLNQTVPYYPLRPPQPATVQTVTVTVGYNATGFILLFMNNSSFRADYNNPILLDVKAGNFSFPTEGNVYNFGSNSSVRLILNNTYSNPHPMHLHGHNFWVLAEGLGTWDGKITNPSNPLRRDTHNLQPGTPEQPSYVVLEWTQDNPGVWPFHCHMSIHSSTGMVFLAMEQPELIEKDTQIPMVMAQTCRDWDRFSSTSFVDQIDSGV</sequence>
<keyword evidence="4" id="KW-0186">Copper</keyword>
<dbReference type="InterPro" id="IPR008972">
    <property type="entry name" value="Cupredoxin"/>
</dbReference>
<dbReference type="Pfam" id="PF00394">
    <property type="entry name" value="Cu-oxidase"/>
    <property type="match status" value="1"/>
</dbReference>
<dbReference type="InterPro" id="IPR011707">
    <property type="entry name" value="Cu-oxidase-like_N"/>
</dbReference>
<evidence type="ECO:0000256" key="1">
    <source>
        <dbReference type="ARBA" id="ARBA00010609"/>
    </source>
</evidence>
<dbReference type="GO" id="GO:0005507">
    <property type="term" value="F:copper ion binding"/>
    <property type="evidence" value="ECO:0007669"/>
    <property type="project" value="InterPro"/>
</dbReference>
<feature type="signal peptide" evidence="5">
    <location>
        <begin position="1"/>
        <end position="19"/>
    </location>
</feature>
<dbReference type="EMBL" id="JAJTJA010000007">
    <property type="protein sequence ID" value="KAH8696460.1"/>
    <property type="molecule type" value="Genomic_DNA"/>
</dbReference>
<dbReference type="SUPFAM" id="SSF49503">
    <property type="entry name" value="Cupredoxins"/>
    <property type="match status" value="3"/>
</dbReference>
<dbReference type="Proteomes" id="UP001201262">
    <property type="component" value="Unassembled WGS sequence"/>
</dbReference>
<accession>A0AAD4KPQ0</accession>
<dbReference type="InterPro" id="IPR045087">
    <property type="entry name" value="Cu-oxidase_fam"/>
</dbReference>
<dbReference type="AlphaFoldDB" id="A0AAD4KPQ0"/>
<evidence type="ECO:0000256" key="2">
    <source>
        <dbReference type="ARBA" id="ARBA00022723"/>
    </source>
</evidence>
<feature type="chain" id="PRO_5042027784" evidence="5">
    <location>
        <begin position="20"/>
        <end position="590"/>
    </location>
</feature>
<feature type="domain" description="Plastocyanin-like" evidence="8">
    <location>
        <begin position="80"/>
        <end position="191"/>
    </location>
</feature>
<proteinExistence type="inferred from homology"/>
<keyword evidence="2" id="KW-0479">Metal-binding</keyword>
<feature type="domain" description="Plastocyanin-like" evidence="6">
    <location>
        <begin position="204"/>
        <end position="351"/>
    </location>
</feature>
<dbReference type="GO" id="GO:0016491">
    <property type="term" value="F:oxidoreductase activity"/>
    <property type="evidence" value="ECO:0007669"/>
    <property type="project" value="UniProtKB-KW"/>
</dbReference>
<dbReference type="RefSeq" id="XP_046071396.1">
    <property type="nucleotide sequence ID" value="XM_046214161.1"/>
</dbReference>
<evidence type="ECO:0000259" key="8">
    <source>
        <dbReference type="Pfam" id="PF07732"/>
    </source>
</evidence>
<comment type="similarity">
    <text evidence="1">Belongs to the multicopper oxidase family.</text>
</comment>
<dbReference type="PROSITE" id="PS00080">
    <property type="entry name" value="MULTICOPPER_OXIDASE2"/>
    <property type="match status" value="1"/>
</dbReference>
<comment type="caution">
    <text evidence="9">The sequence shown here is derived from an EMBL/GenBank/DDBJ whole genome shotgun (WGS) entry which is preliminary data.</text>
</comment>
<name>A0AAD4KPQ0_9EURO</name>
<dbReference type="Pfam" id="PF07731">
    <property type="entry name" value="Cu-oxidase_2"/>
    <property type="match status" value="1"/>
</dbReference>
<evidence type="ECO:0000259" key="7">
    <source>
        <dbReference type="Pfam" id="PF07731"/>
    </source>
</evidence>
<keyword evidence="3" id="KW-0560">Oxidoreductase</keyword>
<dbReference type="InterPro" id="IPR011706">
    <property type="entry name" value="Cu-oxidase_C"/>
</dbReference>
<dbReference type="InterPro" id="IPR001117">
    <property type="entry name" value="Cu-oxidase_2nd"/>
</dbReference>
<keyword evidence="5" id="KW-0732">Signal</keyword>
<evidence type="ECO:0000259" key="6">
    <source>
        <dbReference type="Pfam" id="PF00394"/>
    </source>
</evidence>
<dbReference type="Gene3D" id="2.60.40.420">
    <property type="entry name" value="Cupredoxins - blue copper proteins"/>
    <property type="match status" value="3"/>
</dbReference>
<dbReference type="Pfam" id="PF07732">
    <property type="entry name" value="Cu-oxidase_3"/>
    <property type="match status" value="1"/>
</dbReference>
<dbReference type="PANTHER" id="PTHR11709">
    <property type="entry name" value="MULTI-COPPER OXIDASE"/>
    <property type="match status" value="1"/>
</dbReference>
<reference evidence="9" key="1">
    <citation type="submission" date="2021-12" db="EMBL/GenBank/DDBJ databases">
        <title>Convergent genome expansion in fungi linked to evolution of root-endophyte symbiosis.</title>
        <authorList>
            <consortium name="DOE Joint Genome Institute"/>
            <person name="Ke Y.-H."/>
            <person name="Bonito G."/>
            <person name="Liao H.-L."/>
            <person name="Looney B."/>
            <person name="Rojas-Flechas A."/>
            <person name="Nash J."/>
            <person name="Hameed K."/>
            <person name="Schadt C."/>
            <person name="Martin F."/>
            <person name="Crous P.W."/>
            <person name="Miettinen O."/>
            <person name="Magnuson J.K."/>
            <person name="Labbe J."/>
            <person name="Jacobson D."/>
            <person name="Doktycz M.J."/>
            <person name="Veneault-Fourrey C."/>
            <person name="Kuo A."/>
            <person name="Mondo S."/>
            <person name="Calhoun S."/>
            <person name="Riley R."/>
            <person name="Ohm R."/>
            <person name="LaButti K."/>
            <person name="Andreopoulos B."/>
            <person name="Pangilinan J."/>
            <person name="Nolan M."/>
            <person name="Tritt A."/>
            <person name="Clum A."/>
            <person name="Lipzen A."/>
            <person name="Daum C."/>
            <person name="Barry K."/>
            <person name="Grigoriev I.V."/>
            <person name="Vilgalys R."/>
        </authorList>
    </citation>
    <scope>NUCLEOTIDE SEQUENCE</scope>
    <source>
        <strain evidence="9">PMI_201</strain>
    </source>
</reference>
<dbReference type="GeneID" id="70244448"/>
<dbReference type="CDD" id="cd13901">
    <property type="entry name" value="CuRO_3_MaLCC_like"/>
    <property type="match status" value="1"/>
</dbReference>
<evidence type="ECO:0000313" key="10">
    <source>
        <dbReference type="Proteomes" id="UP001201262"/>
    </source>
</evidence>
<keyword evidence="10" id="KW-1185">Reference proteome</keyword>
<dbReference type="CDD" id="cd13854">
    <property type="entry name" value="CuRO_1_MaLCC_like"/>
    <property type="match status" value="1"/>
</dbReference>
<protein>
    <submittedName>
        <fullName evidence="9">Multicopper oxidase</fullName>
    </submittedName>
</protein>
<dbReference type="InterPro" id="IPR002355">
    <property type="entry name" value="Cu_oxidase_Cu_BS"/>
</dbReference>
<feature type="domain" description="Plastocyanin-like" evidence="7">
    <location>
        <begin position="432"/>
        <end position="553"/>
    </location>
</feature>
<evidence type="ECO:0000313" key="9">
    <source>
        <dbReference type="EMBL" id="KAH8696460.1"/>
    </source>
</evidence>
<evidence type="ECO:0000256" key="3">
    <source>
        <dbReference type="ARBA" id="ARBA00023002"/>
    </source>
</evidence>
<organism evidence="9 10">
    <name type="scientific">Talaromyces proteolyticus</name>
    <dbReference type="NCBI Taxonomy" id="1131652"/>
    <lineage>
        <taxon>Eukaryota</taxon>
        <taxon>Fungi</taxon>
        <taxon>Dikarya</taxon>
        <taxon>Ascomycota</taxon>
        <taxon>Pezizomycotina</taxon>
        <taxon>Eurotiomycetes</taxon>
        <taxon>Eurotiomycetidae</taxon>
        <taxon>Eurotiales</taxon>
        <taxon>Trichocomaceae</taxon>
        <taxon>Talaromyces</taxon>
        <taxon>Talaromyces sect. Bacilispori</taxon>
    </lineage>
</organism>
<evidence type="ECO:0000256" key="5">
    <source>
        <dbReference type="SAM" id="SignalP"/>
    </source>
</evidence>
<evidence type="ECO:0000256" key="4">
    <source>
        <dbReference type="ARBA" id="ARBA00023008"/>
    </source>
</evidence>
<dbReference type="PANTHER" id="PTHR11709:SF145">
    <property type="entry name" value="LCC1"/>
    <property type="match status" value="1"/>
</dbReference>